<organism evidence="7 8">
    <name type="scientific">Diploptera punctata</name>
    <name type="common">Pacific beetle cockroach</name>
    <dbReference type="NCBI Taxonomy" id="6984"/>
    <lineage>
        <taxon>Eukaryota</taxon>
        <taxon>Metazoa</taxon>
        <taxon>Ecdysozoa</taxon>
        <taxon>Arthropoda</taxon>
        <taxon>Hexapoda</taxon>
        <taxon>Insecta</taxon>
        <taxon>Pterygota</taxon>
        <taxon>Neoptera</taxon>
        <taxon>Polyneoptera</taxon>
        <taxon>Dictyoptera</taxon>
        <taxon>Blattodea</taxon>
        <taxon>Blaberoidea</taxon>
        <taxon>Blaberidae</taxon>
        <taxon>Diplopterinae</taxon>
        <taxon>Diploptera</taxon>
    </lineage>
</organism>
<keyword evidence="8" id="KW-1185">Reference proteome</keyword>
<reference evidence="7" key="2">
    <citation type="submission" date="2023-05" db="EMBL/GenBank/DDBJ databases">
        <authorList>
            <person name="Fouks B."/>
        </authorList>
    </citation>
    <scope>NUCLEOTIDE SEQUENCE</scope>
    <source>
        <strain evidence="7">Stay&amp;Tobe</strain>
        <tissue evidence="7">Testes</tissue>
    </source>
</reference>
<dbReference type="InterPro" id="IPR007023">
    <property type="entry name" value="Ribosom_reg"/>
</dbReference>
<comment type="caution">
    <text evidence="7">The sequence shown here is derived from an EMBL/GenBank/DDBJ whole genome shotgun (WGS) entry which is preliminary data.</text>
</comment>
<evidence type="ECO:0000256" key="2">
    <source>
        <dbReference type="ARBA" id="ARBA00010077"/>
    </source>
</evidence>
<evidence type="ECO:0000256" key="6">
    <source>
        <dbReference type="SAM" id="MobiDB-lite"/>
    </source>
</evidence>
<evidence type="ECO:0000256" key="5">
    <source>
        <dbReference type="RuleBase" id="RU364132"/>
    </source>
</evidence>
<evidence type="ECO:0000313" key="7">
    <source>
        <dbReference type="EMBL" id="KAJ9580203.1"/>
    </source>
</evidence>
<feature type="compositionally biased region" description="Basic and acidic residues" evidence="6">
    <location>
        <begin position="294"/>
        <end position="306"/>
    </location>
</feature>
<dbReference type="PANTHER" id="PTHR17602">
    <property type="entry name" value="RIBOSOME BIOGENESIS REGULATORY PROTEIN"/>
    <property type="match status" value="1"/>
</dbReference>
<evidence type="ECO:0000256" key="3">
    <source>
        <dbReference type="ARBA" id="ARBA00022517"/>
    </source>
</evidence>
<gene>
    <name evidence="7" type="ORF">L9F63_004146</name>
</gene>
<dbReference type="GO" id="GO:0000447">
    <property type="term" value="P:endonucleolytic cleavage in ITS1 to separate SSU-rRNA from 5.8S rRNA and LSU-rRNA from tricistronic rRNA transcript (SSU-rRNA, 5.8S rRNA, LSU-rRNA)"/>
    <property type="evidence" value="ECO:0007669"/>
    <property type="project" value="TreeGrafter"/>
</dbReference>
<dbReference type="GO" id="GO:0042273">
    <property type="term" value="P:ribosomal large subunit biogenesis"/>
    <property type="evidence" value="ECO:0007669"/>
    <property type="project" value="TreeGrafter"/>
</dbReference>
<keyword evidence="3 5" id="KW-0690">Ribosome biogenesis</keyword>
<feature type="compositionally biased region" description="Basic residues" evidence="6">
    <location>
        <begin position="316"/>
        <end position="334"/>
    </location>
</feature>
<comment type="subcellular location">
    <subcellularLocation>
        <location evidence="1 5">Nucleus</location>
    </subcellularLocation>
</comment>
<feature type="compositionally biased region" description="Polar residues" evidence="6">
    <location>
        <begin position="336"/>
        <end position="345"/>
    </location>
</feature>
<sequence length="345" mass="39052">MEIVTEVLDKAAKEAEKFKPIHVEKHLELEFDLGTLLAVDANDLDLKKIRSDSSRNNYLRHLARDNTQLLLNKIWELPTELVEEAVVVKLPQPTFILPREKHVPKPKPLTKWQQFAKEKGIQKTKKSKLSWDETLQKWIPRYGFKRAAAEKEKDWLLPVPDRGDPNEDQFTKISQIKSEKVAKNEYQRLRNLAKAKNVKVPRVGLASSDKLDSKQLGKAISLAKVSTASVGKFQAGLPKEKRAREIGPLMPISKKRKMTAPNPINEKKSNLTLLDKVLNKRPKLDIEKAVNRALHIDQRVQSGEKKSQRKGGGGGGKKRGKRSGAKPKGHKGSRKPGQNTGRKRR</sequence>
<evidence type="ECO:0000256" key="1">
    <source>
        <dbReference type="ARBA" id="ARBA00004123"/>
    </source>
</evidence>
<dbReference type="EMBL" id="JASPKZ010008356">
    <property type="protein sequence ID" value="KAJ9580203.1"/>
    <property type="molecule type" value="Genomic_DNA"/>
</dbReference>
<evidence type="ECO:0000256" key="4">
    <source>
        <dbReference type="ARBA" id="ARBA00023242"/>
    </source>
</evidence>
<comment type="function">
    <text evidence="5">Involved in ribosomal large subunit assembly.</text>
</comment>
<reference evidence="7" key="1">
    <citation type="journal article" date="2023" name="IScience">
        <title>Live-bearing cockroach genome reveals convergent evolutionary mechanisms linked to viviparity in insects and beyond.</title>
        <authorList>
            <person name="Fouks B."/>
            <person name="Harrison M.C."/>
            <person name="Mikhailova A.A."/>
            <person name="Marchal E."/>
            <person name="English S."/>
            <person name="Carruthers M."/>
            <person name="Jennings E.C."/>
            <person name="Chiamaka E.L."/>
            <person name="Frigard R.A."/>
            <person name="Pippel M."/>
            <person name="Attardo G.M."/>
            <person name="Benoit J.B."/>
            <person name="Bornberg-Bauer E."/>
            <person name="Tobe S.S."/>
        </authorList>
    </citation>
    <scope>NUCLEOTIDE SEQUENCE</scope>
    <source>
        <strain evidence="7">Stay&amp;Tobe</strain>
    </source>
</reference>
<protein>
    <recommendedName>
        <fullName evidence="5">Ribosome biogenesis regulatory protein</fullName>
    </recommendedName>
</protein>
<feature type="region of interest" description="Disordered" evidence="6">
    <location>
        <begin position="294"/>
        <end position="345"/>
    </location>
</feature>
<comment type="similarity">
    <text evidence="2 5">Belongs to the RRS1 family.</text>
</comment>
<dbReference type="GO" id="GO:0030687">
    <property type="term" value="C:preribosome, large subunit precursor"/>
    <property type="evidence" value="ECO:0007669"/>
    <property type="project" value="TreeGrafter"/>
</dbReference>
<name>A0AAD7ZGN3_DIPPU</name>
<dbReference type="Pfam" id="PF04939">
    <property type="entry name" value="RRS1"/>
    <property type="match status" value="1"/>
</dbReference>
<accession>A0AAD7ZGN3</accession>
<keyword evidence="4 5" id="KW-0539">Nucleus</keyword>
<dbReference type="Proteomes" id="UP001233999">
    <property type="component" value="Unassembled WGS sequence"/>
</dbReference>
<proteinExistence type="inferred from homology"/>
<dbReference type="AlphaFoldDB" id="A0AAD7ZGN3"/>
<dbReference type="PANTHER" id="PTHR17602:SF4">
    <property type="entry name" value="RIBOSOME BIOGENESIS REGULATORY PROTEIN HOMOLOG"/>
    <property type="match status" value="1"/>
</dbReference>
<evidence type="ECO:0000313" key="8">
    <source>
        <dbReference type="Proteomes" id="UP001233999"/>
    </source>
</evidence>
<dbReference type="GO" id="GO:0005730">
    <property type="term" value="C:nucleolus"/>
    <property type="evidence" value="ECO:0007669"/>
    <property type="project" value="TreeGrafter"/>
</dbReference>